<dbReference type="InterPro" id="IPR029149">
    <property type="entry name" value="Creatin/AminoP/Spt16_N"/>
</dbReference>
<evidence type="ECO:0000256" key="2">
    <source>
        <dbReference type="ARBA" id="ARBA00008766"/>
    </source>
</evidence>
<dbReference type="GO" id="GO:0016787">
    <property type="term" value="F:hydrolase activity"/>
    <property type="evidence" value="ECO:0007669"/>
    <property type="project" value="UniProtKB-KW"/>
</dbReference>
<reference evidence="10" key="1">
    <citation type="submission" date="2016-10" db="EMBL/GenBank/DDBJ databases">
        <authorList>
            <person name="Varghese N."/>
            <person name="Submissions S."/>
        </authorList>
    </citation>
    <scope>NUCLEOTIDE SEQUENCE [LARGE SCALE GENOMIC DNA]</scope>
    <source>
        <strain evidence="10">IBRC-M10078</strain>
    </source>
</reference>
<dbReference type="CDD" id="cd01092">
    <property type="entry name" value="APP-like"/>
    <property type="match status" value="1"/>
</dbReference>
<feature type="domain" description="Creatinase N-terminal" evidence="8">
    <location>
        <begin position="23"/>
        <end position="157"/>
    </location>
</feature>
<evidence type="ECO:0000313" key="9">
    <source>
        <dbReference type="EMBL" id="SDO99580.1"/>
    </source>
</evidence>
<dbReference type="EMBL" id="FNJU01000001">
    <property type="protein sequence ID" value="SDO99580.1"/>
    <property type="molecule type" value="Genomic_DNA"/>
</dbReference>
<feature type="domain" description="Peptidase M24" evidence="7">
    <location>
        <begin position="165"/>
        <end position="367"/>
    </location>
</feature>
<dbReference type="InterPro" id="IPR000587">
    <property type="entry name" value="Creatinase_N"/>
</dbReference>
<protein>
    <submittedName>
        <fullName evidence="9">Xaa-Pro dipeptidase</fullName>
    </submittedName>
</protein>
<evidence type="ECO:0000256" key="3">
    <source>
        <dbReference type="ARBA" id="ARBA00022723"/>
    </source>
</evidence>
<dbReference type="InterPro" id="IPR036005">
    <property type="entry name" value="Creatinase/aminopeptidase-like"/>
</dbReference>
<comment type="cofactor">
    <cofactor evidence="1">
        <name>Mn(2+)</name>
        <dbReference type="ChEBI" id="CHEBI:29035"/>
    </cofactor>
</comment>
<keyword evidence="4" id="KW-0378">Hydrolase</keyword>
<comment type="similarity">
    <text evidence="2 6">Belongs to the peptidase M24B family.</text>
</comment>
<evidence type="ECO:0000313" key="10">
    <source>
        <dbReference type="Proteomes" id="UP000199159"/>
    </source>
</evidence>
<dbReference type="InterPro" id="IPR050659">
    <property type="entry name" value="Peptidase_M24B"/>
</dbReference>
<accession>A0A1H0P4H6</accession>
<proteinExistence type="inferred from homology"/>
<dbReference type="PANTHER" id="PTHR46112:SF10">
    <property type="entry name" value="DIPEPTIDASE YKVY-RELATED"/>
    <property type="match status" value="1"/>
</dbReference>
<dbReference type="Proteomes" id="UP000199159">
    <property type="component" value="Unassembled WGS sequence"/>
</dbReference>
<keyword evidence="3 6" id="KW-0479">Metal-binding</keyword>
<evidence type="ECO:0000259" key="7">
    <source>
        <dbReference type="Pfam" id="PF00557"/>
    </source>
</evidence>
<name>A0A1H0P4H6_9BACI</name>
<dbReference type="FunFam" id="3.90.230.10:FF:000014">
    <property type="entry name" value="Aminopeptidase P family protein"/>
    <property type="match status" value="1"/>
</dbReference>
<dbReference type="PROSITE" id="PS00491">
    <property type="entry name" value="PROLINE_PEPTIDASE"/>
    <property type="match status" value="1"/>
</dbReference>
<dbReference type="AlphaFoldDB" id="A0A1H0P4H6"/>
<dbReference type="SUPFAM" id="SSF55920">
    <property type="entry name" value="Creatinase/aminopeptidase"/>
    <property type="match status" value="1"/>
</dbReference>
<evidence type="ECO:0000256" key="6">
    <source>
        <dbReference type="RuleBase" id="RU000590"/>
    </source>
</evidence>
<dbReference type="Pfam" id="PF01321">
    <property type="entry name" value="Creatinase_N"/>
    <property type="match status" value="1"/>
</dbReference>
<dbReference type="SUPFAM" id="SSF53092">
    <property type="entry name" value="Creatinase/prolidase N-terminal domain"/>
    <property type="match status" value="1"/>
</dbReference>
<dbReference type="InterPro" id="IPR001131">
    <property type="entry name" value="Peptidase_M24B_aminopep-P_CS"/>
</dbReference>
<dbReference type="PANTHER" id="PTHR46112">
    <property type="entry name" value="AMINOPEPTIDASE"/>
    <property type="match status" value="1"/>
</dbReference>
<dbReference type="Pfam" id="PF00557">
    <property type="entry name" value="Peptidase_M24"/>
    <property type="match status" value="1"/>
</dbReference>
<evidence type="ECO:0000259" key="8">
    <source>
        <dbReference type="Pfam" id="PF01321"/>
    </source>
</evidence>
<sequence>MFTLLSRVANLSLKERVKHLNHRLEKTADWLKEKDISFCMLTSTPNVFYLSGFYTEPHERLLAMFVFPEEEPFLVCPAMEISQARASGWEYEVVGFSDTDDPWELIKIALTKRNLNVSTIAIEKEHLNIERYEKLKSLYANTSFVSAEEKLHTLRMIKDEQEAAILREAAKLADYGVEVGVNALAKGKAELDILGEIEFELKRKGIRQMSFDTMVLTGLKTASPHGKPGLEKIADGHLVLFDLGVVLDGYCSDITRTVAFGRIDERQKEIYDTVLKAQKNAISTCKPGIAIGEIDIAARSIITQAGFGDYFTHRVGHGLGINVHEFPSLNSTNAMLLQTGMAFTIEPGIYLDGVGGVRIEDDLMITNSSVEVLTNYPKELQIIK</sequence>
<evidence type="ECO:0000256" key="5">
    <source>
        <dbReference type="ARBA" id="ARBA00023211"/>
    </source>
</evidence>
<dbReference type="Gene3D" id="3.40.350.10">
    <property type="entry name" value="Creatinase/prolidase N-terminal domain"/>
    <property type="match status" value="1"/>
</dbReference>
<dbReference type="Gene3D" id="3.90.230.10">
    <property type="entry name" value="Creatinase/methionine aminopeptidase superfamily"/>
    <property type="match status" value="1"/>
</dbReference>
<organism evidence="9 10">
    <name type="scientific">Litchfieldia salsa</name>
    <dbReference type="NCBI Taxonomy" id="930152"/>
    <lineage>
        <taxon>Bacteria</taxon>
        <taxon>Bacillati</taxon>
        <taxon>Bacillota</taxon>
        <taxon>Bacilli</taxon>
        <taxon>Bacillales</taxon>
        <taxon>Bacillaceae</taxon>
        <taxon>Litchfieldia</taxon>
    </lineage>
</organism>
<dbReference type="InterPro" id="IPR000994">
    <property type="entry name" value="Pept_M24"/>
</dbReference>
<evidence type="ECO:0000256" key="4">
    <source>
        <dbReference type="ARBA" id="ARBA00022801"/>
    </source>
</evidence>
<keyword evidence="5" id="KW-0464">Manganese</keyword>
<dbReference type="GO" id="GO:0046872">
    <property type="term" value="F:metal ion binding"/>
    <property type="evidence" value="ECO:0007669"/>
    <property type="project" value="UniProtKB-KW"/>
</dbReference>
<keyword evidence="10" id="KW-1185">Reference proteome</keyword>
<dbReference type="STRING" id="930152.SAMN05216565_101142"/>
<evidence type="ECO:0000256" key="1">
    <source>
        <dbReference type="ARBA" id="ARBA00001936"/>
    </source>
</evidence>
<gene>
    <name evidence="9" type="ORF">SAMN05216565_101142</name>
</gene>